<organism evidence="2 3">
    <name type="scientific">Pullulanibacillus camelliae</name>
    <dbReference type="NCBI Taxonomy" id="1707096"/>
    <lineage>
        <taxon>Bacteria</taxon>
        <taxon>Bacillati</taxon>
        <taxon>Bacillota</taxon>
        <taxon>Bacilli</taxon>
        <taxon>Bacillales</taxon>
        <taxon>Sporolactobacillaceae</taxon>
        <taxon>Pullulanibacillus</taxon>
    </lineage>
</organism>
<dbReference type="Pfam" id="PF22483">
    <property type="entry name" value="Mu-transpos_C_2"/>
    <property type="match status" value="1"/>
</dbReference>
<proteinExistence type="predicted"/>
<reference evidence="2" key="1">
    <citation type="journal article" date="2014" name="Int. J. Syst. Evol. Microbiol.">
        <title>Complete genome sequence of Corynebacterium casei LMG S-19264T (=DSM 44701T), isolated from a smear-ripened cheese.</title>
        <authorList>
            <consortium name="US DOE Joint Genome Institute (JGI-PGF)"/>
            <person name="Walter F."/>
            <person name="Albersmeier A."/>
            <person name="Kalinowski J."/>
            <person name="Ruckert C."/>
        </authorList>
    </citation>
    <scope>NUCLEOTIDE SEQUENCE</scope>
    <source>
        <strain evidence="2">CGMCC 1.15371</strain>
    </source>
</reference>
<dbReference type="AlphaFoldDB" id="A0A8J2YMN5"/>
<protein>
    <recommendedName>
        <fullName evidence="1">Transposase for insertion sequence element IS21-like C-terminal domain-containing protein</fullName>
    </recommendedName>
</protein>
<comment type="caution">
    <text evidence="2">The sequence shown here is derived from an EMBL/GenBank/DDBJ whole genome shotgun (WGS) entry which is preliminary data.</text>
</comment>
<sequence>MILPEKAFDCAYYQEVKADKYGLISIDKKHYSTSPRFAGQRVRVSITYNNIVISNEDNEVIVTHTRLYGVKRKSMIWQPYLELLSRRPRAIKYSSIYEEFPVIWSDYLMSCTVEEQKAALSLLGKLLKNDDFTLLNKALEVASEYGHPSADQIKHCFYSILNQENSHNSIIPKVSVSQVPKATRGLTHYDAFFKVGGANLD</sequence>
<accession>A0A8J2YMN5</accession>
<feature type="domain" description="Transposase for insertion sequence element IS21-like C-terminal" evidence="1">
    <location>
        <begin position="3"/>
        <end position="71"/>
    </location>
</feature>
<gene>
    <name evidence="2" type="ORF">GCM10011391_35460</name>
</gene>
<name>A0A8J2YMN5_9BACL</name>
<evidence type="ECO:0000259" key="1">
    <source>
        <dbReference type="Pfam" id="PF22483"/>
    </source>
</evidence>
<evidence type="ECO:0000313" key="3">
    <source>
        <dbReference type="Proteomes" id="UP000628775"/>
    </source>
</evidence>
<dbReference type="EMBL" id="BMIR01000024">
    <property type="protein sequence ID" value="GGE53516.1"/>
    <property type="molecule type" value="Genomic_DNA"/>
</dbReference>
<reference evidence="2" key="2">
    <citation type="submission" date="2020-09" db="EMBL/GenBank/DDBJ databases">
        <authorList>
            <person name="Sun Q."/>
            <person name="Zhou Y."/>
        </authorList>
    </citation>
    <scope>NUCLEOTIDE SEQUENCE</scope>
    <source>
        <strain evidence="2">CGMCC 1.15371</strain>
    </source>
</reference>
<keyword evidence="3" id="KW-1185">Reference proteome</keyword>
<evidence type="ECO:0000313" key="2">
    <source>
        <dbReference type="EMBL" id="GGE53516.1"/>
    </source>
</evidence>
<dbReference type="InterPro" id="IPR054353">
    <property type="entry name" value="IstA-like_C"/>
</dbReference>
<dbReference type="Proteomes" id="UP000628775">
    <property type="component" value="Unassembled WGS sequence"/>
</dbReference>